<dbReference type="Gene3D" id="2.40.70.10">
    <property type="entry name" value="Acid Proteases"/>
    <property type="match status" value="1"/>
</dbReference>
<keyword evidence="2" id="KW-0548">Nucleotidyltransferase</keyword>
<dbReference type="Gene3D" id="4.10.60.10">
    <property type="entry name" value="Zinc finger, CCHC-type"/>
    <property type="match status" value="1"/>
</dbReference>
<feature type="compositionally biased region" description="Polar residues" evidence="3">
    <location>
        <begin position="1218"/>
        <end position="1238"/>
    </location>
</feature>
<evidence type="ECO:0000259" key="6">
    <source>
        <dbReference type="PROSITE" id="PS50994"/>
    </source>
</evidence>
<dbReference type="FunFam" id="3.30.420.10:FF:000063">
    <property type="entry name" value="Retrovirus-related Pol polyprotein from transposon 297-like Protein"/>
    <property type="match status" value="1"/>
</dbReference>
<dbReference type="Pfam" id="PF17919">
    <property type="entry name" value="RT_RNaseH_2"/>
    <property type="match status" value="1"/>
</dbReference>
<dbReference type="GO" id="GO:0006508">
    <property type="term" value="P:proteolysis"/>
    <property type="evidence" value="ECO:0007669"/>
    <property type="project" value="InterPro"/>
</dbReference>
<dbReference type="Pfam" id="PF00077">
    <property type="entry name" value="RVP"/>
    <property type="match status" value="1"/>
</dbReference>
<feature type="compositionally biased region" description="Polar residues" evidence="3">
    <location>
        <begin position="187"/>
        <end position="202"/>
    </location>
</feature>
<feature type="domain" description="Integrase catalytic" evidence="6">
    <location>
        <begin position="1010"/>
        <end position="1173"/>
    </location>
</feature>
<sequence>MAAAPVKQFTANVTAPTKLDVSGNLATNWKKFRRQWDNYYIASRLALENDADGNETAFQCAVFLATIGEDAMEIYEGLKFATAEDKKKLSKVLQTFEDHCVGHTNEAYESYQFHSRRQEEGESIEAYLACLRQLAKTCNFKDEDRMIRDQVVMGIREDTLREKLLEKRNLTVEDCLDTGRIHEKSRQQLQSMATNNHTQVNRVRSDRQGQRPSDYNQRKKYGEEKHSKCGRCGKSPSHNRQDCPAKDAECRKCAKIGHYANVCRTKAGVRYVEEEDEDEAFLGTIRTESVNQIEDDKWHAKIKVNGRLMNFRLDTGADVTVVPDRWFRKNSPHIQPTERKCTAAGQLPLTILGEFKATLETEKKSVTENLVIVRDLKEPLLGKNALEALHLVERIYTVDADSEIKESYPELFEGLGKMPNKYTIRMKDNDSPFSISTPRRLPLPLRQKVQEELKKMEEDDIIRPVTKPTDWCAPIVAVPKPNGRIRLCVDFTRLNEKVQRENFPLPTTDQLLARISGAKVFSKLDCNSGFYQIPLDEESQELTTFITPFGRFCFKRLPFGICSGPEIFHREMTHILAGVLGVIVDIDDVLIFGKDQEEHDQRLKMVLQKLKEAGVTLNEKCAFSLHTVKFLGHLISPEGIEIDPAKVEAITNFPKPTNITELRRFLGMVNHVGKFAPNLAETTEPLRQLLHKENDWIWNEKQESSFQTLKQQLSSAPVLAHYSPEKPTKVSADASSFGMGGVLLQKEEDEWRPVFYASRALTSTEQRYAQVEKEALAMTWCCEKFRDFLVGLSRFVIETDHKPLLALMQTKLLDELTPRIQRFRMRMMHFSYDVIYTSGKNLTTAATLSRAPGSVPAEQDRQMEFETQMHVQQVIESLPATDQRIEEIKLKQSTDETCSKIIEFCKVDHWPEHAKKNHVLKQYWTARNDLTVVQGILLYQSRLVIPSEMRKDILQRLHGGHQGIVKCRALARSSVWWPGLSKDLETMIQNCSVCEKERILPLEPLRPSSTPEYPWQRIGTDLFEWKGHQYLLAVDYYSRWIEIAHLTQTTSSAIIQHLKSIFGRQGIPEVVISDNGPQYSSREFAKFGETYGFTHITSSPHYPKGNGEAERAVQTVKHLLRKAEDPYLAMLNYRATPLQQGYSPAELLNGRKLRTTIPTMSSHIPNHPDVDKFKEKDHQLKMKQKAYFDKRHRVKALSPMDQPDQPVWIKTPRVTEGSVVNSQPNPRSYILQTPTGNQRRNRHHLRKRSLQPSPGPGDIPRATSLLPAHAATENDVSPGSQLPPPPLPSTEEETKDTSTADAPTEVIRSRAGRIIKPREIWDM</sequence>
<dbReference type="PROSITE" id="PS50878">
    <property type="entry name" value="RT_POL"/>
    <property type="match status" value="1"/>
</dbReference>
<feature type="domain" description="Peptidase A2" evidence="4">
    <location>
        <begin position="309"/>
        <end position="385"/>
    </location>
</feature>
<dbReference type="Pfam" id="PF17921">
    <property type="entry name" value="Integrase_H2C2"/>
    <property type="match status" value="1"/>
</dbReference>
<dbReference type="Gene3D" id="3.30.70.270">
    <property type="match status" value="2"/>
</dbReference>
<dbReference type="InterPro" id="IPR001878">
    <property type="entry name" value="Znf_CCHC"/>
</dbReference>
<evidence type="ECO:0008006" key="9">
    <source>
        <dbReference type="Google" id="ProtNLM"/>
    </source>
</evidence>
<evidence type="ECO:0000256" key="2">
    <source>
        <dbReference type="ARBA" id="ARBA00022918"/>
    </source>
</evidence>
<accession>A0AAN9B2D7</accession>
<proteinExistence type="predicted"/>
<dbReference type="InterPro" id="IPR041577">
    <property type="entry name" value="RT_RNaseH_2"/>
</dbReference>
<dbReference type="GO" id="GO:0008270">
    <property type="term" value="F:zinc ion binding"/>
    <property type="evidence" value="ECO:0007669"/>
    <property type="project" value="InterPro"/>
</dbReference>
<dbReference type="GO" id="GO:0003676">
    <property type="term" value="F:nucleic acid binding"/>
    <property type="evidence" value="ECO:0007669"/>
    <property type="project" value="InterPro"/>
</dbReference>
<dbReference type="FunFam" id="3.30.70.270:FF:000026">
    <property type="entry name" value="Transposon Ty3-G Gag-Pol polyprotein"/>
    <property type="match status" value="1"/>
</dbReference>
<dbReference type="GO" id="GO:0003964">
    <property type="term" value="F:RNA-directed DNA polymerase activity"/>
    <property type="evidence" value="ECO:0007669"/>
    <property type="project" value="UniProtKB-KW"/>
</dbReference>
<dbReference type="Proteomes" id="UP001374579">
    <property type="component" value="Unassembled WGS sequence"/>
</dbReference>
<dbReference type="InterPro" id="IPR043128">
    <property type="entry name" value="Rev_trsase/Diguanyl_cyclase"/>
</dbReference>
<feature type="domain" description="Reverse transcriptase" evidence="5">
    <location>
        <begin position="459"/>
        <end position="635"/>
    </location>
</feature>
<dbReference type="InterPro" id="IPR012337">
    <property type="entry name" value="RNaseH-like_sf"/>
</dbReference>
<dbReference type="Pfam" id="PF00665">
    <property type="entry name" value="rve"/>
    <property type="match status" value="1"/>
</dbReference>
<dbReference type="PANTHER" id="PTHR37984:SF9">
    <property type="entry name" value="INTEGRASE CATALYTIC DOMAIN-CONTAINING PROTEIN"/>
    <property type="match status" value="1"/>
</dbReference>
<evidence type="ECO:0000313" key="8">
    <source>
        <dbReference type="Proteomes" id="UP001374579"/>
    </source>
</evidence>
<comment type="caution">
    <text evidence="7">The sequence shown here is derived from an EMBL/GenBank/DDBJ whole genome shotgun (WGS) entry which is preliminary data.</text>
</comment>
<dbReference type="InterPro" id="IPR043502">
    <property type="entry name" value="DNA/RNA_pol_sf"/>
</dbReference>
<dbReference type="PROSITE" id="PS50175">
    <property type="entry name" value="ASP_PROT_RETROV"/>
    <property type="match status" value="1"/>
</dbReference>
<feature type="compositionally biased region" description="Basic and acidic residues" evidence="3">
    <location>
        <begin position="216"/>
        <end position="227"/>
    </location>
</feature>
<dbReference type="CDD" id="cd09274">
    <property type="entry name" value="RNase_HI_RT_Ty3"/>
    <property type="match status" value="1"/>
</dbReference>
<dbReference type="SUPFAM" id="SSF56672">
    <property type="entry name" value="DNA/RNA polymerases"/>
    <property type="match status" value="1"/>
</dbReference>
<protein>
    <recommendedName>
        <fullName evidence="9">Endonuclease</fullName>
    </recommendedName>
</protein>
<dbReference type="PROSITE" id="PS50994">
    <property type="entry name" value="INTEGRASE"/>
    <property type="match status" value="1"/>
</dbReference>
<dbReference type="Gene3D" id="1.10.340.70">
    <property type="match status" value="1"/>
</dbReference>
<evidence type="ECO:0000259" key="5">
    <source>
        <dbReference type="PROSITE" id="PS50878"/>
    </source>
</evidence>
<evidence type="ECO:0000259" key="4">
    <source>
        <dbReference type="PROSITE" id="PS50175"/>
    </source>
</evidence>
<organism evidence="7 8">
    <name type="scientific">Littorina saxatilis</name>
    <dbReference type="NCBI Taxonomy" id="31220"/>
    <lineage>
        <taxon>Eukaryota</taxon>
        <taxon>Metazoa</taxon>
        <taxon>Spiralia</taxon>
        <taxon>Lophotrochozoa</taxon>
        <taxon>Mollusca</taxon>
        <taxon>Gastropoda</taxon>
        <taxon>Caenogastropoda</taxon>
        <taxon>Littorinimorpha</taxon>
        <taxon>Littorinoidea</taxon>
        <taxon>Littorinidae</taxon>
        <taxon>Littorina</taxon>
    </lineage>
</organism>
<dbReference type="FunFam" id="3.10.20.370:FF:000001">
    <property type="entry name" value="Retrovirus-related Pol polyprotein from transposon 17.6-like protein"/>
    <property type="match status" value="1"/>
</dbReference>
<name>A0AAN9B2D7_9CAEN</name>
<keyword evidence="2" id="KW-0808">Transferase</keyword>
<dbReference type="SUPFAM" id="SSF50630">
    <property type="entry name" value="Acid proteases"/>
    <property type="match status" value="1"/>
</dbReference>
<dbReference type="EMBL" id="JBAMIC010000013">
    <property type="protein sequence ID" value="KAK7097950.1"/>
    <property type="molecule type" value="Genomic_DNA"/>
</dbReference>
<dbReference type="InterPro" id="IPR036397">
    <property type="entry name" value="RNaseH_sf"/>
</dbReference>
<dbReference type="InterPro" id="IPR041588">
    <property type="entry name" value="Integrase_H2C2"/>
</dbReference>
<dbReference type="InterPro" id="IPR018061">
    <property type="entry name" value="Retropepsins"/>
</dbReference>
<evidence type="ECO:0000256" key="3">
    <source>
        <dbReference type="SAM" id="MobiDB-lite"/>
    </source>
</evidence>
<dbReference type="GO" id="GO:0015074">
    <property type="term" value="P:DNA integration"/>
    <property type="evidence" value="ECO:0007669"/>
    <property type="project" value="InterPro"/>
</dbReference>
<dbReference type="InterPro" id="IPR000477">
    <property type="entry name" value="RT_dom"/>
</dbReference>
<dbReference type="InterPro" id="IPR050951">
    <property type="entry name" value="Retrovirus_Pol_polyprotein"/>
</dbReference>
<feature type="region of interest" description="Disordered" evidence="3">
    <location>
        <begin position="185"/>
        <end position="244"/>
    </location>
</feature>
<keyword evidence="1" id="KW-0378">Hydrolase</keyword>
<dbReference type="InterPro" id="IPR001584">
    <property type="entry name" value="Integrase_cat-core"/>
</dbReference>
<dbReference type="SUPFAM" id="SSF53098">
    <property type="entry name" value="Ribonuclease H-like"/>
    <property type="match status" value="1"/>
</dbReference>
<dbReference type="GO" id="GO:0004190">
    <property type="term" value="F:aspartic-type endopeptidase activity"/>
    <property type="evidence" value="ECO:0007669"/>
    <property type="project" value="InterPro"/>
</dbReference>
<feature type="region of interest" description="Disordered" evidence="3">
    <location>
        <begin position="1215"/>
        <end position="1311"/>
    </location>
</feature>
<evidence type="ECO:0000313" key="7">
    <source>
        <dbReference type="EMBL" id="KAK7097950.1"/>
    </source>
</evidence>
<dbReference type="CDD" id="cd01647">
    <property type="entry name" value="RT_LTR"/>
    <property type="match status" value="1"/>
</dbReference>
<evidence type="ECO:0000256" key="1">
    <source>
        <dbReference type="ARBA" id="ARBA00022801"/>
    </source>
</evidence>
<dbReference type="Pfam" id="PF00078">
    <property type="entry name" value="RVT_1"/>
    <property type="match status" value="1"/>
</dbReference>
<dbReference type="Gene3D" id="3.30.420.10">
    <property type="entry name" value="Ribonuclease H-like superfamily/Ribonuclease H"/>
    <property type="match status" value="1"/>
</dbReference>
<dbReference type="SMART" id="SM00343">
    <property type="entry name" value="ZnF_C2HC"/>
    <property type="match status" value="2"/>
</dbReference>
<feature type="compositionally biased region" description="Basic residues" evidence="3">
    <location>
        <begin position="1239"/>
        <end position="1249"/>
    </location>
</feature>
<keyword evidence="8" id="KW-1185">Reference proteome</keyword>
<dbReference type="InterPro" id="IPR001995">
    <property type="entry name" value="Peptidase_A2_cat"/>
</dbReference>
<keyword evidence="2" id="KW-0695">RNA-directed DNA polymerase</keyword>
<dbReference type="PANTHER" id="PTHR37984">
    <property type="entry name" value="PROTEIN CBG26694"/>
    <property type="match status" value="1"/>
</dbReference>
<gene>
    <name evidence="7" type="ORF">V1264_004853</name>
</gene>
<reference evidence="7 8" key="1">
    <citation type="submission" date="2024-02" db="EMBL/GenBank/DDBJ databases">
        <title>Chromosome-scale genome assembly of the rough periwinkle Littorina saxatilis.</title>
        <authorList>
            <person name="De Jode A."/>
            <person name="Faria R."/>
            <person name="Formenti G."/>
            <person name="Sims Y."/>
            <person name="Smith T.P."/>
            <person name="Tracey A."/>
            <person name="Wood J.M.D."/>
            <person name="Zagrodzka Z.B."/>
            <person name="Johannesson K."/>
            <person name="Butlin R.K."/>
            <person name="Leder E.H."/>
        </authorList>
    </citation>
    <scope>NUCLEOTIDE SEQUENCE [LARGE SCALE GENOMIC DNA]</scope>
    <source>
        <strain evidence="7">Snail1</strain>
        <tissue evidence="7">Muscle</tissue>
    </source>
</reference>
<dbReference type="Gene3D" id="3.10.10.10">
    <property type="entry name" value="HIV Type 1 Reverse Transcriptase, subunit A, domain 1"/>
    <property type="match status" value="1"/>
</dbReference>
<dbReference type="FunFam" id="1.10.340.70:FF:000003">
    <property type="entry name" value="Protein CBG25708"/>
    <property type="match status" value="1"/>
</dbReference>
<dbReference type="InterPro" id="IPR021109">
    <property type="entry name" value="Peptidase_aspartic_dom_sf"/>
</dbReference>